<proteinExistence type="predicted"/>
<evidence type="ECO:0000313" key="1">
    <source>
        <dbReference type="EMBL" id="CAG8611107.1"/>
    </source>
</evidence>
<evidence type="ECO:0000313" key="2">
    <source>
        <dbReference type="Proteomes" id="UP000789525"/>
    </source>
</evidence>
<feature type="non-terminal residue" evidence="1">
    <location>
        <position position="254"/>
    </location>
</feature>
<protein>
    <submittedName>
        <fullName evidence="1">1997_t:CDS:1</fullName>
    </submittedName>
</protein>
<dbReference type="Proteomes" id="UP000789525">
    <property type="component" value="Unassembled WGS sequence"/>
</dbReference>
<name>A0ACA9MTS2_9GLOM</name>
<dbReference type="EMBL" id="CAJVPT010015335">
    <property type="protein sequence ID" value="CAG8611107.1"/>
    <property type="molecule type" value="Genomic_DNA"/>
</dbReference>
<comment type="caution">
    <text evidence="1">The sequence shown here is derived from an EMBL/GenBank/DDBJ whole genome shotgun (WGS) entry which is preliminary data.</text>
</comment>
<reference evidence="1" key="1">
    <citation type="submission" date="2021-06" db="EMBL/GenBank/DDBJ databases">
        <authorList>
            <person name="Kallberg Y."/>
            <person name="Tangrot J."/>
            <person name="Rosling A."/>
        </authorList>
    </citation>
    <scope>NUCLEOTIDE SEQUENCE</scope>
    <source>
        <strain evidence="1">CL356</strain>
    </source>
</reference>
<gene>
    <name evidence="1" type="ORF">ACOLOM_LOCUS7021</name>
</gene>
<accession>A0ACA9MTS2</accession>
<keyword evidence="2" id="KW-1185">Reference proteome</keyword>
<organism evidence="1 2">
    <name type="scientific">Acaulospora colombiana</name>
    <dbReference type="NCBI Taxonomy" id="27376"/>
    <lineage>
        <taxon>Eukaryota</taxon>
        <taxon>Fungi</taxon>
        <taxon>Fungi incertae sedis</taxon>
        <taxon>Mucoromycota</taxon>
        <taxon>Glomeromycotina</taxon>
        <taxon>Glomeromycetes</taxon>
        <taxon>Diversisporales</taxon>
        <taxon>Acaulosporaceae</taxon>
        <taxon>Acaulospora</taxon>
    </lineage>
</organism>
<sequence>MHSIQKSWKPNGVFAEPAEEFKANQLGATIRWDDSTQWVFSIAGQAALKLIPFSALNDVALLPPNAFELSPVPGDCHREEEQSGSSGPQSFTTIENRRATYSSLEIQGTVINSSTLSITLALHVSSTHVQTGKLAVPYLFVGKEEASLHVDVEGNYVTFTNSYIDIQLPEPFRIPYRVKLGEDRIVNNVIYAANEFNRLLSLYPETNDLIKDVKMEFLKLPRGKDQASRPAVRLVGEENLCIDGKVDIISRKSS</sequence>